<dbReference type="EMBL" id="JACICC010000007">
    <property type="protein sequence ID" value="MBB3810609.1"/>
    <property type="molecule type" value="Genomic_DNA"/>
</dbReference>
<dbReference type="Proteomes" id="UP000537592">
    <property type="component" value="Unassembled WGS sequence"/>
</dbReference>
<gene>
    <name evidence="1" type="ORF">FHS81_002711</name>
</gene>
<evidence type="ECO:0000313" key="2">
    <source>
        <dbReference type="Proteomes" id="UP000537592"/>
    </source>
</evidence>
<evidence type="ECO:0000313" key="1">
    <source>
        <dbReference type="EMBL" id="MBB3810609.1"/>
    </source>
</evidence>
<sequence length="97" mass="10778">MGAVQTRALDADDNQALVLKRFKNPVENSLFGPSAKPHLDGVPIAVLFRQAVPLAAILRNIEQGIKQAPAIDFHVAALQRQELRQHRILSIRQFCSK</sequence>
<comment type="caution">
    <text evidence="1">The sequence shown here is derived from an EMBL/GenBank/DDBJ whole genome shotgun (WGS) entry which is preliminary data.</text>
</comment>
<protein>
    <submittedName>
        <fullName evidence="1">Uncharacterized protein</fullName>
    </submittedName>
</protein>
<organism evidence="1 2">
    <name type="scientific">Pseudochelatococcus contaminans</name>
    <dbReference type="NCBI Taxonomy" id="1538103"/>
    <lineage>
        <taxon>Bacteria</taxon>
        <taxon>Pseudomonadati</taxon>
        <taxon>Pseudomonadota</taxon>
        <taxon>Alphaproteobacteria</taxon>
        <taxon>Hyphomicrobiales</taxon>
        <taxon>Chelatococcaceae</taxon>
        <taxon>Pseudochelatococcus</taxon>
    </lineage>
</organism>
<dbReference type="AlphaFoldDB" id="A0A7W5Z6I2"/>
<reference evidence="1 2" key="1">
    <citation type="submission" date="2020-08" db="EMBL/GenBank/DDBJ databases">
        <title>Genomic Encyclopedia of Type Strains, Phase IV (KMG-IV): sequencing the most valuable type-strain genomes for metagenomic binning, comparative biology and taxonomic classification.</title>
        <authorList>
            <person name="Goeker M."/>
        </authorList>
    </citation>
    <scope>NUCLEOTIDE SEQUENCE [LARGE SCALE GENOMIC DNA]</scope>
    <source>
        <strain evidence="1 2">DSM 28760</strain>
    </source>
</reference>
<proteinExistence type="predicted"/>
<name>A0A7W5Z6I2_9HYPH</name>
<keyword evidence="2" id="KW-1185">Reference proteome</keyword>
<accession>A0A7W5Z6I2</accession>
<dbReference type="RefSeq" id="WP_428982456.1">
    <property type="nucleotide sequence ID" value="NZ_JACICC010000007.1"/>
</dbReference>